<protein>
    <submittedName>
        <fullName evidence="6">Transcriptional regulator, TetR family</fullName>
    </submittedName>
</protein>
<dbReference type="InterPro" id="IPR001647">
    <property type="entry name" value="HTH_TetR"/>
</dbReference>
<name>A0ABT1IJT5_9PSEU</name>
<sequence>MVVPRRTRDDWTAVALAALAEGGLAAVAVEPLAARAGATKGSVYWHFPTRDALVEATLARWELEHTEAVIAHAEQGATPPERLRRLIGAVLHPERGIDIEMALHASLGDPLVAAAVARVGQRRMDYVVTLFTELGFTKTQARRRAVTAYAVYLGQAQLHRTNPDVAPSTPAAKRAYMADVMGVLLADPGPPRPAEADG</sequence>
<dbReference type="PANTHER" id="PTHR30055:SF234">
    <property type="entry name" value="HTH-TYPE TRANSCRIPTIONAL REGULATOR BETI"/>
    <property type="match status" value="1"/>
</dbReference>
<evidence type="ECO:0000259" key="5">
    <source>
        <dbReference type="PROSITE" id="PS50977"/>
    </source>
</evidence>
<comment type="caution">
    <text evidence="6">The sequence shown here is derived from an EMBL/GenBank/DDBJ whole genome shotgun (WGS) entry which is preliminary data.</text>
</comment>
<accession>A0ABT1IJT5</accession>
<evidence type="ECO:0000313" key="7">
    <source>
        <dbReference type="Proteomes" id="UP001205185"/>
    </source>
</evidence>
<gene>
    <name evidence="6" type="ORF">LV75_005443</name>
</gene>
<evidence type="ECO:0000256" key="1">
    <source>
        <dbReference type="ARBA" id="ARBA00023015"/>
    </source>
</evidence>
<proteinExistence type="predicted"/>
<dbReference type="Proteomes" id="UP001205185">
    <property type="component" value="Unassembled WGS sequence"/>
</dbReference>
<evidence type="ECO:0000313" key="6">
    <source>
        <dbReference type="EMBL" id="MCP2272917.1"/>
    </source>
</evidence>
<keyword evidence="2 4" id="KW-0238">DNA-binding</keyword>
<evidence type="ECO:0000256" key="4">
    <source>
        <dbReference type="PROSITE-ProRule" id="PRU00335"/>
    </source>
</evidence>
<dbReference type="Gene3D" id="1.10.357.10">
    <property type="entry name" value="Tetracycline Repressor, domain 2"/>
    <property type="match status" value="1"/>
</dbReference>
<dbReference type="InterPro" id="IPR050109">
    <property type="entry name" value="HTH-type_TetR-like_transc_reg"/>
</dbReference>
<dbReference type="InterPro" id="IPR009057">
    <property type="entry name" value="Homeodomain-like_sf"/>
</dbReference>
<dbReference type="SUPFAM" id="SSF46689">
    <property type="entry name" value="Homeodomain-like"/>
    <property type="match status" value="1"/>
</dbReference>
<keyword evidence="1" id="KW-0805">Transcription regulation</keyword>
<keyword evidence="7" id="KW-1185">Reference proteome</keyword>
<evidence type="ECO:0000256" key="3">
    <source>
        <dbReference type="ARBA" id="ARBA00023163"/>
    </source>
</evidence>
<evidence type="ECO:0000256" key="2">
    <source>
        <dbReference type="ARBA" id="ARBA00023125"/>
    </source>
</evidence>
<organism evidence="6 7">
    <name type="scientific">Actinokineospora diospyrosa</name>
    <dbReference type="NCBI Taxonomy" id="103728"/>
    <lineage>
        <taxon>Bacteria</taxon>
        <taxon>Bacillati</taxon>
        <taxon>Actinomycetota</taxon>
        <taxon>Actinomycetes</taxon>
        <taxon>Pseudonocardiales</taxon>
        <taxon>Pseudonocardiaceae</taxon>
        <taxon>Actinokineospora</taxon>
    </lineage>
</organism>
<feature type="DNA-binding region" description="H-T-H motif" evidence="4">
    <location>
        <begin position="28"/>
        <end position="47"/>
    </location>
</feature>
<dbReference type="PROSITE" id="PS50977">
    <property type="entry name" value="HTH_TETR_2"/>
    <property type="match status" value="1"/>
</dbReference>
<reference evidence="6 7" key="1">
    <citation type="submission" date="2022-06" db="EMBL/GenBank/DDBJ databases">
        <title>Genomic Encyclopedia of Archaeal and Bacterial Type Strains, Phase II (KMG-II): from individual species to whole genera.</title>
        <authorList>
            <person name="Goeker M."/>
        </authorList>
    </citation>
    <scope>NUCLEOTIDE SEQUENCE [LARGE SCALE GENOMIC DNA]</scope>
    <source>
        <strain evidence="6 7">DSM 44255</strain>
    </source>
</reference>
<dbReference type="PANTHER" id="PTHR30055">
    <property type="entry name" value="HTH-TYPE TRANSCRIPTIONAL REGULATOR RUTR"/>
    <property type="match status" value="1"/>
</dbReference>
<keyword evidence="3" id="KW-0804">Transcription</keyword>
<dbReference type="EMBL" id="JAMTCO010000014">
    <property type="protein sequence ID" value="MCP2272917.1"/>
    <property type="molecule type" value="Genomic_DNA"/>
</dbReference>
<feature type="domain" description="HTH tetR-type" evidence="5">
    <location>
        <begin position="5"/>
        <end position="65"/>
    </location>
</feature>
<dbReference type="Pfam" id="PF00440">
    <property type="entry name" value="TetR_N"/>
    <property type="match status" value="1"/>
</dbReference>